<keyword evidence="3 5" id="KW-1133">Transmembrane helix</keyword>
<evidence type="ECO:0000313" key="7">
    <source>
        <dbReference type="Proteomes" id="UP001595897"/>
    </source>
</evidence>
<evidence type="ECO:0000313" key="6">
    <source>
        <dbReference type="EMBL" id="MFC4700177.1"/>
    </source>
</evidence>
<feature type="transmembrane region" description="Helical" evidence="5">
    <location>
        <begin position="69"/>
        <end position="89"/>
    </location>
</feature>
<proteinExistence type="predicted"/>
<dbReference type="InterPro" id="IPR004710">
    <property type="entry name" value="Bilac:Na_transpt"/>
</dbReference>
<dbReference type="EMBL" id="JBHSGU010000002">
    <property type="protein sequence ID" value="MFC4700177.1"/>
    <property type="molecule type" value="Genomic_DNA"/>
</dbReference>
<accession>A0ABV9LUI6</accession>
<feature type="transmembrane region" description="Helical" evidence="5">
    <location>
        <begin position="138"/>
        <end position="158"/>
    </location>
</feature>
<comment type="caution">
    <text evidence="6">The sequence shown here is derived from an EMBL/GenBank/DDBJ whole genome shotgun (WGS) entry which is preliminary data.</text>
</comment>
<dbReference type="PANTHER" id="PTHR10361">
    <property type="entry name" value="SODIUM-BILE ACID COTRANSPORTER"/>
    <property type="match status" value="1"/>
</dbReference>
<evidence type="ECO:0000256" key="4">
    <source>
        <dbReference type="ARBA" id="ARBA00023136"/>
    </source>
</evidence>
<feature type="transmembrane region" description="Helical" evidence="5">
    <location>
        <begin position="170"/>
        <end position="189"/>
    </location>
</feature>
<dbReference type="Pfam" id="PF01758">
    <property type="entry name" value="SBF"/>
    <property type="match status" value="1"/>
</dbReference>
<keyword evidence="7" id="KW-1185">Reference proteome</keyword>
<evidence type="ECO:0000256" key="3">
    <source>
        <dbReference type="ARBA" id="ARBA00022989"/>
    </source>
</evidence>
<dbReference type="RefSeq" id="WP_382407371.1">
    <property type="nucleotide sequence ID" value="NZ_JBHSGU010000002.1"/>
</dbReference>
<gene>
    <name evidence="6" type="ORF">ACFO4O_08425</name>
</gene>
<evidence type="ECO:0000256" key="2">
    <source>
        <dbReference type="ARBA" id="ARBA00022692"/>
    </source>
</evidence>
<organism evidence="6 7">
    <name type="scientific">Glaciecola siphonariae</name>
    <dbReference type="NCBI Taxonomy" id="521012"/>
    <lineage>
        <taxon>Bacteria</taxon>
        <taxon>Pseudomonadati</taxon>
        <taxon>Pseudomonadota</taxon>
        <taxon>Gammaproteobacteria</taxon>
        <taxon>Alteromonadales</taxon>
        <taxon>Alteromonadaceae</taxon>
        <taxon>Glaciecola</taxon>
    </lineage>
</organism>
<evidence type="ECO:0000256" key="5">
    <source>
        <dbReference type="SAM" id="Phobius"/>
    </source>
</evidence>
<protein>
    <submittedName>
        <fullName evidence="6">Bile acid:sodium symporter family protein</fullName>
    </submittedName>
</protein>
<evidence type="ECO:0000256" key="1">
    <source>
        <dbReference type="ARBA" id="ARBA00004141"/>
    </source>
</evidence>
<dbReference type="PANTHER" id="PTHR10361:SF24">
    <property type="entry name" value="P3 PROTEIN"/>
    <property type="match status" value="1"/>
</dbReference>
<dbReference type="Gene3D" id="1.20.1530.20">
    <property type="match status" value="1"/>
</dbReference>
<feature type="transmembrane region" description="Helical" evidence="5">
    <location>
        <begin position="40"/>
        <end position="63"/>
    </location>
</feature>
<keyword evidence="2 5" id="KW-0812">Transmembrane</keyword>
<feature type="transmembrane region" description="Helical" evidence="5">
    <location>
        <begin position="96"/>
        <end position="118"/>
    </location>
</feature>
<keyword evidence="4 5" id="KW-0472">Membrane</keyword>
<dbReference type="InterPro" id="IPR038770">
    <property type="entry name" value="Na+/solute_symporter_sf"/>
</dbReference>
<feature type="transmembrane region" description="Helical" evidence="5">
    <location>
        <begin position="259"/>
        <end position="279"/>
    </location>
</feature>
<name>A0ABV9LUI6_9ALTE</name>
<feature type="transmembrane region" description="Helical" evidence="5">
    <location>
        <begin position="231"/>
        <end position="253"/>
    </location>
</feature>
<feature type="transmembrane region" description="Helical" evidence="5">
    <location>
        <begin position="6"/>
        <end position="28"/>
    </location>
</feature>
<reference evidence="7" key="1">
    <citation type="journal article" date="2019" name="Int. J. Syst. Evol. Microbiol.">
        <title>The Global Catalogue of Microorganisms (GCM) 10K type strain sequencing project: providing services to taxonomists for standard genome sequencing and annotation.</title>
        <authorList>
            <consortium name="The Broad Institute Genomics Platform"/>
            <consortium name="The Broad Institute Genome Sequencing Center for Infectious Disease"/>
            <person name="Wu L."/>
            <person name="Ma J."/>
        </authorList>
    </citation>
    <scope>NUCLEOTIDE SEQUENCE [LARGE SCALE GENOMIC DNA]</scope>
    <source>
        <strain evidence="7">KACC 12507</strain>
    </source>
</reference>
<dbReference type="InterPro" id="IPR002657">
    <property type="entry name" value="BilAc:Na_symport/Acr3"/>
</dbReference>
<comment type="subcellular location">
    <subcellularLocation>
        <location evidence="1">Membrane</location>
        <topology evidence="1">Multi-pass membrane protein</topology>
    </subcellularLocation>
</comment>
<dbReference type="Proteomes" id="UP001595897">
    <property type="component" value="Unassembled WGS sequence"/>
</dbReference>
<feature type="transmembrane region" description="Helical" evidence="5">
    <location>
        <begin position="201"/>
        <end position="219"/>
    </location>
</feature>
<sequence length="288" mass="30657">MQETVFTQFILPGVLALVMLGMGLGLNLSDFSRLVKMPRAVIVGLVGQLLILPAFALCLALLFQAPSEIAIGLMIIAACPGGTTSNLISHVAKANLALSVTLTAITTIICVITTPLLIKYSIGFFEQQRSVDFSLLSTSLGLLVISIIPVIIGMAIRAKYSKSARRAEPFFRKLSTVFMLLLIAIISYQERDMLLVAFPDVFLLAMSLNIGATALGLVLAHLSKVSARDGVTLGIEIGTQNATLAILIAVTFIQEPAFAIAAGVYGVTMYLGAFLLVMARRSVLTAPE</sequence>